<name>A0A4Y7T2B0_COPMI</name>
<dbReference type="Proteomes" id="UP000298030">
    <property type="component" value="Unassembled WGS sequence"/>
</dbReference>
<organism evidence="1 2">
    <name type="scientific">Coprinellus micaceus</name>
    <name type="common">Glistening ink-cap mushroom</name>
    <name type="synonym">Coprinus micaceus</name>
    <dbReference type="NCBI Taxonomy" id="71717"/>
    <lineage>
        <taxon>Eukaryota</taxon>
        <taxon>Fungi</taxon>
        <taxon>Dikarya</taxon>
        <taxon>Basidiomycota</taxon>
        <taxon>Agaricomycotina</taxon>
        <taxon>Agaricomycetes</taxon>
        <taxon>Agaricomycetidae</taxon>
        <taxon>Agaricales</taxon>
        <taxon>Agaricineae</taxon>
        <taxon>Psathyrellaceae</taxon>
        <taxon>Coprinellus</taxon>
    </lineage>
</organism>
<evidence type="ECO:0000313" key="2">
    <source>
        <dbReference type="Proteomes" id="UP000298030"/>
    </source>
</evidence>
<dbReference type="AlphaFoldDB" id="A0A4Y7T2B0"/>
<reference evidence="1 2" key="1">
    <citation type="journal article" date="2019" name="Nat. Ecol. Evol.">
        <title>Megaphylogeny resolves global patterns of mushroom evolution.</title>
        <authorList>
            <person name="Varga T."/>
            <person name="Krizsan K."/>
            <person name="Foldi C."/>
            <person name="Dima B."/>
            <person name="Sanchez-Garcia M."/>
            <person name="Sanchez-Ramirez S."/>
            <person name="Szollosi G.J."/>
            <person name="Szarkandi J.G."/>
            <person name="Papp V."/>
            <person name="Albert L."/>
            <person name="Andreopoulos W."/>
            <person name="Angelini C."/>
            <person name="Antonin V."/>
            <person name="Barry K.W."/>
            <person name="Bougher N.L."/>
            <person name="Buchanan P."/>
            <person name="Buyck B."/>
            <person name="Bense V."/>
            <person name="Catcheside P."/>
            <person name="Chovatia M."/>
            <person name="Cooper J."/>
            <person name="Damon W."/>
            <person name="Desjardin D."/>
            <person name="Finy P."/>
            <person name="Geml J."/>
            <person name="Haridas S."/>
            <person name="Hughes K."/>
            <person name="Justo A."/>
            <person name="Karasinski D."/>
            <person name="Kautmanova I."/>
            <person name="Kiss B."/>
            <person name="Kocsube S."/>
            <person name="Kotiranta H."/>
            <person name="LaButti K.M."/>
            <person name="Lechner B.E."/>
            <person name="Liimatainen K."/>
            <person name="Lipzen A."/>
            <person name="Lukacs Z."/>
            <person name="Mihaltcheva S."/>
            <person name="Morgado L.N."/>
            <person name="Niskanen T."/>
            <person name="Noordeloos M.E."/>
            <person name="Ohm R.A."/>
            <person name="Ortiz-Santana B."/>
            <person name="Ovrebo C."/>
            <person name="Racz N."/>
            <person name="Riley R."/>
            <person name="Savchenko A."/>
            <person name="Shiryaev A."/>
            <person name="Soop K."/>
            <person name="Spirin V."/>
            <person name="Szebenyi C."/>
            <person name="Tomsovsky M."/>
            <person name="Tulloss R.E."/>
            <person name="Uehling J."/>
            <person name="Grigoriev I.V."/>
            <person name="Vagvolgyi C."/>
            <person name="Papp T."/>
            <person name="Martin F.M."/>
            <person name="Miettinen O."/>
            <person name="Hibbett D.S."/>
            <person name="Nagy L.G."/>
        </authorList>
    </citation>
    <scope>NUCLEOTIDE SEQUENCE [LARGE SCALE GENOMIC DNA]</scope>
    <source>
        <strain evidence="1 2">FP101781</strain>
    </source>
</reference>
<dbReference type="EMBL" id="QPFP01000033">
    <property type="protein sequence ID" value="TEB28273.1"/>
    <property type="molecule type" value="Genomic_DNA"/>
</dbReference>
<accession>A0A4Y7T2B0</accession>
<protein>
    <submittedName>
        <fullName evidence="1">Uncharacterized protein</fullName>
    </submittedName>
</protein>
<gene>
    <name evidence="1" type="ORF">FA13DRAFT_803569</name>
</gene>
<proteinExistence type="predicted"/>
<sequence length="83" mass="9386">MRWAFHSLCAVLIGPNDNCALITSGCFEGTYVVLWGQNLMKWDYIRSSCTADPPMRRKHRDNKFELCLKILVGAQSEGKAHKG</sequence>
<comment type="caution">
    <text evidence="1">The sequence shown here is derived from an EMBL/GenBank/DDBJ whole genome shotgun (WGS) entry which is preliminary data.</text>
</comment>
<evidence type="ECO:0000313" key="1">
    <source>
        <dbReference type="EMBL" id="TEB28273.1"/>
    </source>
</evidence>
<keyword evidence="2" id="KW-1185">Reference proteome</keyword>